<protein>
    <submittedName>
        <fullName evidence="1">Uncharacterized protein</fullName>
    </submittedName>
</protein>
<comment type="caution">
    <text evidence="1">The sequence shown here is derived from an EMBL/GenBank/DDBJ whole genome shotgun (WGS) entry which is preliminary data.</text>
</comment>
<dbReference type="EMBL" id="VSSQ01114303">
    <property type="protein sequence ID" value="MPN50280.1"/>
    <property type="molecule type" value="Genomic_DNA"/>
</dbReference>
<accession>A0A645IGP8</accession>
<sequence length="68" mass="7246">MKHFTHLIISLNGVVSRFSGKLAGLVCIHRILFGLVCDCGNGSGELFNRARLLRGTLGQGLASVGYLS</sequence>
<evidence type="ECO:0000313" key="1">
    <source>
        <dbReference type="EMBL" id="MPN50280.1"/>
    </source>
</evidence>
<gene>
    <name evidence="1" type="ORF">SDC9_197906</name>
</gene>
<proteinExistence type="predicted"/>
<organism evidence="1">
    <name type="scientific">bioreactor metagenome</name>
    <dbReference type="NCBI Taxonomy" id="1076179"/>
    <lineage>
        <taxon>unclassified sequences</taxon>
        <taxon>metagenomes</taxon>
        <taxon>ecological metagenomes</taxon>
    </lineage>
</organism>
<name>A0A645IGP8_9ZZZZ</name>
<dbReference type="AlphaFoldDB" id="A0A645IGP8"/>
<reference evidence="1" key="1">
    <citation type="submission" date="2019-08" db="EMBL/GenBank/DDBJ databases">
        <authorList>
            <person name="Kucharzyk K."/>
            <person name="Murdoch R.W."/>
            <person name="Higgins S."/>
            <person name="Loffler F."/>
        </authorList>
    </citation>
    <scope>NUCLEOTIDE SEQUENCE</scope>
</reference>